<proteinExistence type="predicted"/>
<accession>A0A426YY27</accession>
<evidence type="ECO:0000313" key="2">
    <source>
        <dbReference type="Proteomes" id="UP000287651"/>
    </source>
</evidence>
<protein>
    <submittedName>
        <fullName evidence="1">Uncharacterized protein</fullName>
    </submittedName>
</protein>
<dbReference type="Proteomes" id="UP000287651">
    <property type="component" value="Unassembled WGS sequence"/>
</dbReference>
<name>A0A426YY27_ENSVE</name>
<sequence length="120" mass="13429">MHLPRFPNSSIRAKVFVRKIGLKLRVMRLNRVELFYALVASIGSESWRYLWGRGGHMHAFCMQRWLAKARPVAGVVGHVLATCKGWSVVSKAPLQGGNQLRPGPLQGAIARQWLACKVQP</sequence>
<reference evidence="1 2" key="1">
    <citation type="journal article" date="2014" name="Agronomy (Basel)">
        <title>A Draft Genome Sequence for Ensete ventricosum, the Drought-Tolerant Tree Against Hunger.</title>
        <authorList>
            <person name="Harrison J."/>
            <person name="Moore K.A."/>
            <person name="Paszkiewicz K."/>
            <person name="Jones T."/>
            <person name="Grant M."/>
            <person name="Ambacheew D."/>
            <person name="Muzemil S."/>
            <person name="Studholme D.J."/>
        </authorList>
    </citation>
    <scope>NUCLEOTIDE SEQUENCE [LARGE SCALE GENOMIC DNA]</scope>
</reference>
<dbReference type="EMBL" id="AMZH03009534">
    <property type="protein sequence ID" value="RRT56646.1"/>
    <property type="molecule type" value="Genomic_DNA"/>
</dbReference>
<evidence type="ECO:0000313" key="1">
    <source>
        <dbReference type="EMBL" id="RRT56646.1"/>
    </source>
</evidence>
<dbReference type="AlphaFoldDB" id="A0A426YY27"/>
<gene>
    <name evidence="1" type="ORF">B296_00021266</name>
</gene>
<organism evidence="1 2">
    <name type="scientific">Ensete ventricosum</name>
    <name type="common">Abyssinian banana</name>
    <name type="synonym">Musa ensete</name>
    <dbReference type="NCBI Taxonomy" id="4639"/>
    <lineage>
        <taxon>Eukaryota</taxon>
        <taxon>Viridiplantae</taxon>
        <taxon>Streptophyta</taxon>
        <taxon>Embryophyta</taxon>
        <taxon>Tracheophyta</taxon>
        <taxon>Spermatophyta</taxon>
        <taxon>Magnoliopsida</taxon>
        <taxon>Liliopsida</taxon>
        <taxon>Zingiberales</taxon>
        <taxon>Musaceae</taxon>
        <taxon>Ensete</taxon>
    </lineage>
</organism>
<comment type="caution">
    <text evidence="1">The sequence shown here is derived from an EMBL/GenBank/DDBJ whole genome shotgun (WGS) entry which is preliminary data.</text>
</comment>
<feature type="non-terminal residue" evidence="1">
    <location>
        <position position="120"/>
    </location>
</feature>